<dbReference type="PANTHER" id="PTHR31184:SF2">
    <property type="entry name" value="HUNTINGTIN-INTERACTING PROTEIN K"/>
    <property type="match status" value="1"/>
</dbReference>
<proteinExistence type="predicted"/>
<dbReference type="InterPro" id="IPR052617">
    <property type="entry name" value="Huntingtin-int_K"/>
</dbReference>
<dbReference type="InterPro" id="IPR044034">
    <property type="entry name" value="NAC-like_UBA"/>
</dbReference>
<comment type="caution">
    <text evidence="3">The sequence shown here is derived from an EMBL/GenBank/DDBJ whole genome shotgun (WGS) entry which is preliminary data.</text>
</comment>
<dbReference type="GO" id="GO:0050821">
    <property type="term" value="P:protein stabilization"/>
    <property type="evidence" value="ECO:0007669"/>
    <property type="project" value="TreeGrafter"/>
</dbReference>
<gene>
    <name evidence="3" type="ORF">RGQ29_031989</name>
</gene>
<name>A0AAN7I528_QUERU</name>
<protein>
    <recommendedName>
        <fullName evidence="2">Nascent polypeptide-associated complex subunit alpha-like UBA domain-containing protein</fullName>
    </recommendedName>
</protein>
<dbReference type="Proteomes" id="UP001324115">
    <property type="component" value="Unassembled WGS sequence"/>
</dbReference>
<evidence type="ECO:0000313" key="4">
    <source>
        <dbReference type="Proteomes" id="UP001324115"/>
    </source>
</evidence>
<dbReference type="Pfam" id="PF19026">
    <property type="entry name" value="UBA_HYPK"/>
    <property type="match status" value="1"/>
</dbReference>
<evidence type="ECO:0000256" key="1">
    <source>
        <dbReference type="SAM" id="MobiDB-lite"/>
    </source>
</evidence>
<evidence type="ECO:0000259" key="2">
    <source>
        <dbReference type="Pfam" id="PF19026"/>
    </source>
</evidence>
<dbReference type="PANTHER" id="PTHR31184">
    <property type="entry name" value="HUNTINGTIN-INTERACTING PROTEIN K FAMILY MEMBER"/>
    <property type="match status" value="1"/>
</dbReference>
<evidence type="ECO:0000313" key="3">
    <source>
        <dbReference type="EMBL" id="KAK4539077.1"/>
    </source>
</evidence>
<sequence length="140" mass="15369">MSVLRYLHGQDVPADDAAQPGLGSEVETNGTGDSRFGAKATKRQVKHDSGAADLEKVTDYMEDSEISSQNIEQAVNLIGTKRSKDHAEKVARQKELDKVTISKEDVELIMNEMEIPKSQAEQTLREHAGDVVQAFISLTD</sequence>
<dbReference type="EMBL" id="JAXUIC010000547">
    <property type="protein sequence ID" value="KAK4539077.1"/>
    <property type="molecule type" value="Genomic_DNA"/>
</dbReference>
<keyword evidence="4" id="KW-1185">Reference proteome</keyword>
<dbReference type="Gene3D" id="1.10.8.10">
    <property type="entry name" value="DNA helicase RuvA subunit, C-terminal domain"/>
    <property type="match status" value="1"/>
</dbReference>
<reference evidence="3 4" key="1">
    <citation type="journal article" date="2023" name="G3 (Bethesda)">
        <title>A haplotype-resolved chromosome-scale genome for Quercus rubra L. provides insights into the genetics of adaptive traits for red oak species.</title>
        <authorList>
            <person name="Kapoor B."/>
            <person name="Jenkins J."/>
            <person name="Schmutz J."/>
            <person name="Zhebentyayeva T."/>
            <person name="Kuelheim C."/>
            <person name="Coggeshall M."/>
            <person name="Heim C."/>
            <person name="Lasky J.R."/>
            <person name="Leites L."/>
            <person name="Islam-Faridi N."/>
            <person name="Romero-Severson J."/>
            <person name="DeLeo V.L."/>
            <person name="Lucas S.M."/>
            <person name="Lazic D."/>
            <person name="Gailing O."/>
            <person name="Carlson J."/>
            <person name="Staton M."/>
        </authorList>
    </citation>
    <scope>NUCLEOTIDE SEQUENCE [LARGE SCALE GENOMIC DNA]</scope>
    <source>
        <strain evidence="3">Pseudo-F2</strain>
    </source>
</reference>
<dbReference type="AlphaFoldDB" id="A0AAN7I528"/>
<dbReference type="CDD" id="cd14361">
    <property type="entry name" value="UBA_HYPK"/>
    <property type="match status" value="1"/>
</dbReference>
<accession>A0AAN7I528</accession>
<feature type="domain" description="Nascent polypeptide-associated complex subunit alpha-like UBA" evidence="2">
    <location>
        <begin position="99"/>
        <end position="139"/>
    </location>
</feature>
<dbReference type="InterPro" id="IPR038922">
    <property type="entry name" value="HYPK_UBA"/>
</dbReference>
<organism evidence="3 4">
    <name type="scientific">Quercus rubra</name>
    <name type="common">Northern red oak</name>
    <name type="synonym">Quercus borealis</name>
    <dbReference type="NCBI Taxonomy" id="3512"/>
    <lineage>
        <taxon>Eukaryota</taxon>
        <taxon>Viridiplantae</taxon>
        <taxon>Streptophyta</taxon>
        <taxon>Embryophyta</taxon>
        <taxon>Tracheophyta</taxon>
        <taxon>Spermatophyta</taxon>
        <taxon>Magnoliopsida</taxon>
        <taxon>eudicotyledons</taxon>
        <taxon>Gunneridae</taxon>
        <taxon>Pentapetalae</taxon>
        <taxon>rosids</taxon>
        <taxon>fabids</taxon>
        <taxon>Fagales</taxon>
        <taxon>Fagaceae</taxon>
        <taxon>Quercus</taxon>
    </lineage>
</organism>
<feature type="region of interest" description="Disordered" evidence="1">
    <location>
        <begin position="1"/>
        <end position="50"/>
    </location>
</feature>